<evidence type="ECO:0000256" key="2">
    <source>
        <dbReference type="SAM" id="SignalP"/>
    </source>
</evidence>
<evidence type="ECO:0000256" key="1">
    <source>
        <dbReference type="SAM" id="MobiDB-lite"/>
    </source>
</evidence>
<evidence type="ECO:0000313" key="4">
    <source>
        <dbReference type="Proteomes" id="UP000198781"/>
    </source>
</evidence>
<organism evidence="3 4">
    <name type="scientific">Paracidovorax valerianellae</name>
    <dbReference type="NCBI Taxonomy" id="187868"/>
    <lineage>
        <taxon>Bacteria</taxon>
        <taxon>Pseudomonadati</taxon>
        <taxon>Pseudomonadota</taxon>
        <taxon>Betaproteobacteria</taxon>
        <taxon>Burkholderiales</taxon>
        <taxon>Comamonadaceae</taxon>
        <taxon>Paracidovorax</taxon>
    </lineage>
</organism>
<gene>
    <name evidence="3" type="ORF">SAMN05192589_12340</name>
</gene>
<protein>
    <submittedName>
        <fullName evidence="3">Uncharacterized protein</fullName>
    </submittedName>
</protein>
<dbReference type="Proteomes" id="UP000198781">
    <property type="component" value="Unassembled WGS sequence"/>
</dbReference>
<dbReference type="EMBL" id="FMZC01000023">
    <property type="protein sequence ID" value="SDE63557.1"/>
    <property type="molecule type" value="Genomic_DNA"/>
</dbReference>
<dbReference type="STRING" id="187868.SAMN05192589_12340"/>
<feature type="region of interest" description="Disordered" evidence="1">
    <location>
        <begin position="44"/>
        <end position="82"/>
    </location>
</feature>
<dbReference type="AlphaFoldDB" id="A0A1G7EIY3"/>
<evidence type="ECO:0000313" key="3">
    <source>
        <dbReference type="EMBL" id="SDE63557.1"/>
    </source>
</evidence>
<proteinExistence type="predicted"/>
<keyword evidence="2" id="KW-0732">Signal</keyword>
<keyword evidence="4" id="KW-1185">Reference proteome</keyword>
<feature type="compositionally biased region" description="Polar residues" evidence="1">
    <location>
        <begin position="66"/>
        <end position="75"/>
    </location>
</feature>
<sequence>MTAHRTMHRFTYRLSALAAAALMLPCLPQAQEVRQLSLANVPPDMIDAGPQAGKPATNDIDLGQDLSPSGANPQPGSFGADS</sequence>
<feature type="chain" id="PRO_5011540248" evidence="2">
    <location>
        <begin position="31"/>
        <end position="82"/>
    </location>
</feature>
<reference evidence="3 4" key="1">
    <citation type="submission" date="2016-10" db="EMBL/GenBank/DDBJ databases">
        <authorList>
            <person name="de Groot N.N."/>
        </authorList>
    </citation>
    <scope>NUCLEOTIDE SEQUENCE [LARGE SCALE GENOMIC DNA]</scope>
    <source>
        <strain evidence="3 4">DSM 16619</strain>
    </source>
</reference>
<name>A0A1G7EIY3_9BURK</name>
<feature type="signal peptide" evidence="2">
    <location>
        <begin position="1"/>
        <end position="30"/>
    </location>
</feature>
<accession>A0A1G7EIY3</accession>